<evidence type="ECO:0000256" key="3">
    <source>
        <dbReference type="ARBA" id="ARBA00009457"/>
    </source>
</evidence>
<evidence type="ECO:0000256" key="5">
    <source>
        <dbReference type="ARBA" id="ARBA00022989"/>
    </source>
</evidence>
<dbReference type="Pfam" id="PF03381">
    <property type="entry name" value="CDC50"/>
    <property type="match status" value="1"/>
</dbReference>
<evidence type="ECO:0000256" key="2">
    <source>
        <dbReference type="ARBA" id="ARBA00008721"/>
    </source>
</evidence>
<dbReference type="Gene3D" id="3.40.390.10">
    <property type="entry name" value="Collagenase (Catalytic Domain)"/>
    <property type="match status" value="1"/>
</dbReference>
<accession>A0A093UPI6</accession>
<dbReference type="CDD" id="cd04275">
    <property type="entry name" value="ZnMc_pappalysin_like"/>
    <property type="match status" value="1"/>
</dbReference>
<keyword evidence="6 8" id="KW-0472">Membrane</keyword>
<dbReference type="Pfam" id="PF05572">
    <property type="entry name" value="Peptidase_M43"/>
    <property type="match status" value="1"/>
</dbReference>
<evidence type="ECO:0000256" key="1">
    <source>
        <dbReference type="ARBA" id="ARBA00004141"/>
    </source>
</evidence>
<keyword evidence="10" id="KW-0378">Hydrolase</keyword>
<proteinExistence type="inferred from homology"/>
<comment type="caution">
    <text evidence="10">The sequence shown here is derived from an EMBL/GenBank/DDBJ whole genome shotgun (WGS) entry which is preliminary data.</text>
</comment>
<dbReference type="GO" id="GO:0005794">
    <property type="term" value="C:Golgi apparatus"/>
    <property type="evidence" value="ECO:0007669"/>
    <property type="project" value="TreeGrafter"/>
</dbReference>
<dbReference type="GO" id="GO:0008237">
    <property type="term" value="F:metallopeptidase activity"/>
    <property type="evidence" value="ECO:0007669"/>
    <property type="project" value="UniProtKB-KW"/>
</dbReference>
<sequence>MSQAAATRTDFQDDPDHHGSDDGDKKKSRRPANTAFRQQRLRAWQPILTPRSVLPIFFVIGAIFAPLGGVLLWASEQVQEIIIDYTDCDTLAPLSSTAALPSGRVTSSFKSSAQTSVTTWQRNETDEATKTTGCSLFFDIPEPLGPPVFLYYKLTNFYQNHRKYVQSLDTDQLQGKVVDNATISGSTCDPLTTDPATGKAYYPCGLIANSLFNDSISSPVLVNEETYNMTDKGIAWPSDKEIIKTTKYNYWQVVPPPNWRVKYPEYTAENFPDLGNDEAFMVWMRTAGLPTFSKLARRNDTTAMPAGQYRLDIQSTIHSNCIIVNSTVRDYSVYRPSPGHDSRKLLFLSFQCRRPGIILAGTWTCFLRNDLYNMHRILRHTLLLAIVSITVFTGSVIASTRRTGEHEKVNTIQNSSSEEAQRQWLPQQRGVCGTEEPSSQLKDVHKRLSLTQYRHAAGGGVDGNASLATADSFPRIYVETWFHVVSTSDQADLVTNSMISSQFQYLQQAYQNTSIYYKLMGVDHSVNDTWARNWDSTAMKRTLRKGSYGALNIYFQTDLEVPDPAGASSRLNLNASFNHRYHDDGGHDLDERDVASSSPSPNLLGFCTLPNPEINDTSNIDDYFNDGCNILASTMPGGSIEHYNRGGTTVHEVGHWHGLLHTFQDQTCAVGASGDYISDTPQQSTPTEGCPAWKDSCPDLPGLDPISNFMDYSSDDCYQSFTREQAMRMRSMWATMREGK</sequence>
<name>A0A093UPI6_TALMA</name>
<feature type="compositionally biased region" description="Basic and acidic residues" evidence="7">
    <location>
        <begin position="10"/>
        <end position="25"/>
    </location>
</feature>
<keyword evidence="10" id="KW-0645">Protease</keyword>
<dbReference type="eggNOG" id="ENOG502S6EM">
    <property type="taxonomic scope" value="Eukaryota"/>
</dbReference>
<dbReference type="PANTHER" id="PTHR10926">
    <property type="entry name" value="CELL CYCLE CONTROL PROTEIN 50"/>
    <property type="match status" value="1"/>
</dbReference>
<dbReference type="AlphaFoldDB" id="A0A093UPI6"/>
<evidence type="ECO:0000256" key="7">
    <source>
        <dbReference type="SAM" id="MobiDB-lite"/>
    </source>
</evidence>
<evidence type="ECO:0000256" key="6">
    <source>
        <dbReference type="ARBA" id="ARBA00023136"/>
    </source>
</evidence>
<organism evidence="10">
    <name type="scientific">Talaromyces marneffei PM1</name>
    <dbReference type="NCBI Taxonomy" id="1077442"/>
    <lineage>
        <taxon>Eukaryota</taxon>
        <taxon>Fungi</taxon>
        <taxon>Dikarya</taxon>
        <taxon>Ascomycota</taxon>
        <taxon>Pezizomycotina</taxon>
        <taxon>Eurotiomycetes</taxon>
        <taxon>Eurotiomycetidae</taxon>
        <taxon>Eurotiales</taxon>
        <taxon>Trichocomaceae</taxon>
        <taxon>Talaromyces</taxon>
        <taxon>Talaromyces sect. Talaromyces</taxon>
    </lineage>
</organism>
<comment type="similarity">
    <text evidence="2">Belongs to the peptidase M43B family.</text>
</comment>
<dbReference type="HOGENOM" id="CLU_382163_0_0_1"/>
<dbReference type="PANTHER" id="PTHR10926:SF0">
    <property type="entry name" value="CDC50, ISOFORM A"/>
    <property type="match status" value="1"/>
</dbReference>
<feature type="transmembrane region" description="Helical" evidence="8">
    <location>
        <begin position="53"/>
        <end position="74"/>
    </location>
</feature>
<keyword evidence="4 8" id="KW-0812">Transmembrane</keyword>
<feature type="region of interest" description="Disordered" evidence="7">
    <location>
        <begin position="1"/>
        <end position="33"/>
    </location>
</feature>
<dbReference type="GO" id="GO:0005783">
    <property type="term" value="C:endoplasmic reticulum"/>
    <property type="evidence" value="ECO:0007669"/>
    <property type="project" value="TreeGrafter"/>
</dbReference>
<dbReference type="EMBL" id="JPOX01000047">
    <property type="protein sequence ID" value="KFX42202.1"/>
    <property type="molecule type" value="Genomic_DNA"/>
</dbReference>
<keyword evidence="10" id="KW-0482">Metalloprotease</keyword>
<dbReference type="InterPro" id="IPR005045">
    <property type="entry name" value="CDC50/LEM3_fam"/>
</dbReference>
<comment type="subcellular location">
    <subcellularLocation>
        <location evidence="1">Membrane</location>
        <topology evidence="1">Multi-pass membrane protein</topology>
    </subcellularLocation>
</comment>
<dbReference type="SUPFAM" id="SSF55486">
    <property type="entry name" value="Metalloproteases ('zincins'), catalytic domain"/>
    <property type="match status" value="1"/>
</dbReference>
<protein>
    <submittedName>
        <fullName evidence="10">Extracellular metalloprotease</fullName>
    </submittedName>
</protein>
<dbReference type="GO" id="GO:0005886">
    <property type="term" value="C:plasma membrane"/>
    <property type="evidence" value="ECO:0007669"/>
    <property type="project" value="TreeGrafter"/>
</dbReference>
<evidence type="ECO:0000313" key="10">
    <source>
        <dbReference type="EMBL" id="KFX42202.1"/>
    </source>
</evidence>
<keyword evidence="5 8" id="KW-1133">Transmembrane helix</keyword>
<reference evidence="10" key="2">
    <citation type="journal article" date="2014" name="PLoS Genet.">
        <title>Signature gene expression reveals novel clues to the molecular mechanisms of dimorphic transition in Penicillium marneffei.</title>
        <authorList>
            <person name="Yang E."/>
            <person name="Wang G."/>
            <person name="Cai J."/>
            <person name="Woo P.C."/>
            <person name="Lau S.K."/>
            <person name="Yuen K.-Y."/>
            <person name="Chow W.-N."/>
            <person name="Lin X."/>
        </authorList>
    </citation>
    <scope>NUCLEOTIDE SEQUENCE</scope>
    <source>
        <strain evidence="10">PM1</strain>
    </source>
</reference>
<feature type="domain" description="Peptidase M43 pregnancy-associated plasma-A" evidence="9">
    <location>
        <begin position="646"/>
        <end position="732"/>
    </location>
</feature>
<gene>
    <name evidence="10" type="ORF">GQ26_0470150</name>
</gene>
<evidence type="ECO:0000256" key="8">
    <source>
        <dbReference type="SAM" id="Phobius"/>
    </source>
</evidence>
<comment type="similarity">
    <text evidence="3">Belongs to the CDC50/LEM3 family.</text>
</comment>
<dbReference type="InterPro" id="IPR024079">
    <property type="entry name" value="MetalloPept_cat_dom_sf"/>
</dbReference>
<evidence type="ECO:0000259" key="9">
    <source>
        <dbReference type="Pfam" id="PF05572"/>
    </source>
</evidence>
<evidence type="ECO:0000256" key="4">
    <source>
        <dbReference type="ARBA" id="ARBA00022692"/>
    </source>
</evidence>
<dbReference type="InterPro" id="IPR008754">
    <property type="entry name" value="Peptidase_M43"/>
</dbReference>
<dbReference type="GO" id="GO:0006508">
    <property type="term" value="P:proteolysis"/>
    <property type="evidence" value="ECO:0007669"/>
    <property type="project" value="UniProtKB-KW"/>
</dbReference>
<reference key="1">
    <citation type="journal article" date="2014" name="PLoS Genet.">
        <title>Signature Gene Expression Reveals Novel Clues to the Molecular Mechanisms of Dimorphic Transition in Penicillium marneffei.</title>
        <authorList>
            <person name="Yang E."/>
            <person name="Wang G."/>
            <person name="Cai J."/>
            <person name="Woo P.C."/>
            <person name="Lau S.K."/>
            <person name="Yuen K.-Y."/>
            <person name="Chow W.-N."/>
            <person name="Lin X."/>
        </authorList>
    </citation>
    <scope>NUCLEOTIDE SEQUENCE [LARGE SCALE GENOMIC DNA]</scope>
    <source>
        <strain>PM1</strain>
    </source>
</reference>